<comment type="similarity">
    <text evidence="1">Belongs to the sulfatase family.</text>
</comment>
<accession>A0A6J4T5Q8</accession>
<dbReference type="PANTHER" id="PTHR42693:SF53">
    <property type="entry name" value="ENDO-4-O-SULFATASE"/>
    <property type="match status" value="1"/>
</dbReference>
<dbReference type="PANTHER" id="PTHR42693">
    <property type="entry name" value="ARYLSULFATASE FAMILY MEMBER"/>
    <property type="match status" value="1"/>
</dbReference>
<feature type="domain" description="Sulfatase N-terminal" evidence="4">
    <location>
        <begin position="5"/>
        <end position="275"/>
    </location>
</feature>
<reference evidence="5" key="1">
    <citation type="submission" date="2020-02" db="EMBL/GenBank/DDBJ databases">
        <authorList>
            <person name="Meier V. D."/>
        </authorList>
    </citation>
    <scope>NUCLEOTIDE SEQUENCE</scope>
    <source>
        <strain evidence="5">AVDCRST_MAG17</strain>
    </source>
</reference>
<dbReference type="GO" id="GO:0004065">
    <property type="term" value="F:arylsulfatase activity"/>
    <property type="evidence" value="ECO:0007669"/>
    <property type="project" value="TreeGrafter"/>
</dbReference>
<dbReference type="InterPro" id="IPR017850">
    <property type="entry name" value="Alkaline_phosphatase_core_sf"/>
</dbReference>
<name>A0A6J4T5Q8_9ACTN</name>
<sequence length="434" mass="48108">MSERPNIVYMHSHDTGRYVQPYGYSIPTPNIQRLADQGILFRKAFCAAPTCSASRACLLTGQYGHTNGMLGLAHRGWSLNDYTHHIVHTLRDRGYHSALIGEQHISKKPDVIGYDEVVKIDSNHADQIAPAADEFLSRQGEEPFFLSVGFFETHREFLGPKSVRDTLYALPPPNLPDAPETRRDMAAFRASARALDQGVGEVLGSLETYGLSERTLIVFTTDHGIPFPGAKATLYDRGLGVMLIMRGPGGFMGGHVRDGLVSHIDIYPTLCELVGAERPDFLQGTSLMPLVRNAADEVNDAIFAGSTWHAAYEPQRAVRTKRWKYIRRFGDRERPVLPNTDDGPSKDYLLSHGWGERTVAFEQLYDLVFDPGEVLNLAGEERAVPALEEMRGRLERWMAETEDPLRDGPVDPPSGVEVNDPDGLSSAEPTISVP</sequence>
<dbReference type="InterPro" id="IPR050738">
    <property type="entry name" value="Sulfatase"/>
</dbReference>
<dbReference type="Pfam" id="PF00884">
    <property type="entry name" value="Sulfatase"/>
    <property type="match status" value="1"/>
</dbReference>
<proteinExistence type="inferred from homology"/>
<evidence type="ECO:0000313" key="5">
    <source>
        <dbReference type="EMBL" id="CAA9514690.1"/>
    </source>
</evidence>
<protein>
    <submittedName>
        <fullName evidence="5">Sulfatase</fullName>
    </submittedName>
</protein>
<feature type="region of interest" description="Disordered" evidence="3">
    <location>
        <begin position="398"/>
        <end position="434"/>
    </location>
</feature>
<dbReference type="SUPFAM" id="SSF53649">
    <property type="entry name" value="Alkaline phosphatase-like"/>
    <property type="match status" value="1"/>
</dbReference>
<evidence type="ECO:0000256" key="1">
    <source>
        <dbReference type="ARBA" id="ARBA00008779"/>
    </source>
</evidence>
<keyword evidence="2" id="KW-0378">Hydrolase</keyword>
<dbReference type="Gene3D" id="3.40.720.10">
    <property type="entry name" value="Alkaline Phosphatase, subunit A"/>
    <property type="match status" value="1"/>
</dbReference>
<feature type="compositionally biased region" description="Basic and acidic residues" evidence="3">
    <location>
        <begin position="398"/>
        <end position="409"/>
    </location>
</feature>
<dbReference type="InterPro" id="IPR000917">
    <property type="entry name" value="Sulfatase_N"/>
</dbReference>
<dbReference type="EMBL" id="CADCVV010000180">
    <property type="protein sequence ID" value="CAA9514690.1"/>
    <property type="molecule type" value="Genomic_DNA"/>
</dbReference>
<evidence type="ECO:0000259" key="4">
    <source>
        <dbReference type="Pfam" id="PF00884"/>
    </source>
</evidence>
<dbReference type="CDD" id="cd16027">
    <property type="entry name" value="SGSH"/>
    <property type="match status" value="1"/>
</dbReference>
<evidence type="ECO:0000256" key="2">
    <source>
        <dbReference type="ARBA" id="ARBA00022801"/>
    </source>
</evidence>
<evidence type="ECO:0000256" key="3">
    <source>
        <dbReference type="SAM" id="MobiDB-lite"/>
    </source>
</evidence>
<organism evidence="5">
    <name type="scientific">uncultured Solirubrobacterales bacterium</name>
    <dbReference type="NCBI Taxonomy" id="768556"/>
    <lineage>
        <taxon>Bacteria</taxon>
        <taxon>Bacillati</taxon>
        <taxon>Actinomycetota</taxon>
        <taxon>Thermoleophilia</taxon>
        <taxon>Solirubrobacterales</taxon>
        <taxon>environmental samples</taxon>
    </lineage>
</organism>
<dbReference type="AlphaFoldDB" id="A0A6J4T5Q8"/>
<gene>
    <name evidence="5" type="ORF">AVDCRST_MAG17-2205</name>
</gene>